<protein>
    <recommendedName>
        <fullName evidence="3">Porin</fullName>
    </recommendedName>
</protein>
<sequence>MRFSRSTTCPGSRNSADLPAAGGRTIVLGLLLGLVAAAPVHGADDFTFELHELTKKTHEIGGFVEIDGEHMEIREDGAASLLNFRDDPVSTLDRMTVGLQLHGSSTWQSASINWLGKGIAAQDDLGWSDSLDLYEGYATLRPSAEINAAIGKKSYKWGKGYAWNPVGFINRTKDPNNPEEALEGYVAAEAEWIKSRPGDLQNIALTAAIVPVWNDVNEDFGNEDHLNLAAKLYLLYLDTDIDILAFTGDSRTTRFGVDLSRNISSNFEIHGEVAWFADMPRTILRSDGGLRRETGDRTSLLAGIRYLTSFDLTTIIEYYHNGIGYSEAEMERFFHLVDEARDLYLTSGAASLYDLAGQMSTQGYGRPYAGRDYLYARLSLKEPFDILYFTPALTTIINLHDRSFSITPEMAYTGFTNWELLLRLALLNGPDSSDYGEKQNSGRLELRVRYFF</sequence>
<evidence type="ECO:0000313" key="2">
    <source>
        <dbReference type="Proteomes" id="UP000539642"/>
    </source>
</evidence>
<reference evidence="1 2" key="1">
    <citation type="submission" date="2020-08" db="EMBL/GenBank/DDBJ databases">
        <title>Genomic Encyclopedia of Type Strains, Phase IV (KMG-IV): sequencing the most valuable type-strain genomes for metagenomic binning, comparative biology and taxonomic classification.</title>
        <authorList>
            <person name="Goeker M."/>
        </authorList>
    </citation>
    <scope>NUCLEOTIDE SEQUENCE [LARGE SCALE GENOMIC DNA]</scope>
    <source>
        <strain evidence="1 2">DSM 28570</strain>
    </source>
</reference>
<gene>
    <name evidence="1" type="ORF">HNQ81_000389</name>
</gene>
<evidence type="ECO:0008006" key="3">
    <source>
        <dbReference type="Google" id="ProtNLM"/>
    </source>
</evidence>
<dbReference type="AlphaFoldDB" id="A0A840ULN0"/>
<proteinExistence type="predicted"/>
<name>A0A840ULN0_9BACT</name>
<evidence type="ECO:0000313" key="1">
    <source>
        <dbReference type="EMBL" id="MBB5346682.1"/>
    </source>
</evidence>
<comment type="caution">
    <text evidence="1">The sequence shown here is derived from an EMBL/GenBank/DDBJ whole genome shotgun (WGS) entry which is preliminary data.</text>
</comment>
<organism evidence="1 2">
    <name type="scientific">Desulfoprunum benzoelyticum</name>
    <dbReference type="NCBI Taxonomy" id="1506996"/>
    <lineage>
        <taxon>Bacteria</taxon>
        <taxon>Pseudomonadati</taxon>
        <taxon>Thermodesulfobacteriota</taxon>
        <taxon>Desulfobulbia</taxon>
        <taxon>Desulfobulbales</taxon>
        <taxon>Desulfobulbaceae</taxon>
        <taxon>Desulfoprunum</taxon>
    </lineage>
</organism>
<dbReference type="Proteomes" id="UP000539642">
    <property type="component" value="Unassembled WGS sequence"/>
</dbReference>
<keyword evidence="2" id="KW-1185">Reference proteome</keyword>
<dbReference type="EMBL" id="JACHEO010000001">
    <property type="protein sequence ID" value="MBB5346682.1"/>
    <property type="molecule type" value="Genomic_DNA"/>
</dbReference>
<accession>A0A840ULN0</accession>